<dbReference type="CDD" id="cd02440">
    <property type="entry name" value="AdoMet_MTases"/>
    <property type="match status" value="1"/>
</dbReference>
<evidence type="ECO:0000313" key="5">
    <source>
        <dbReference type="EMBL" id="CBN76063.1"/>
    </source>
</evidence>
<dbReference type="EMBL" id="FN648478">
    <property type="protein sequence ID" value="CBN76063.1"/>
    <property type="molecule type" value="Genomic_DNA"/>
</dbReference>
<evidence type="ECO:0000313" key="6">
    <source>
        <dbReference type="Proteomes" id="UP000002630"/>
    </source>
</evidence>
<evidence type="ECO:0000256" key="3">
    <source>
        <dbReference type="SAM" id="MobiDB-lite"/>
    </source>
</evidence>
<feature type="compositionally biased region" description="Polar residues" evidence="3">
    <location>
        <begin position="356"/>
        <end position="365"/>
    </location>
</feature>
<reference evidence="5 6" key="1">
    <citation type="journal article" date="2010" name="Nature">
        <title>The Ectocarpus genome and the independent evolution of multicellularity in brown algae.</title>
        <authorList>
            <person name="Cock J.M."/>
            <person name="Sterck L."/>
            <person name="Rouze P."/>
            <person name="Scornet D."/>
            <person name="Allen A.E."/>
            <person name="Amoutzias G."/>
            <person name="Anthouard V."/>
            <person name="Artiguenave F."/>
            <person name="Aury J.M."/>
            <person name="Badger J.H."/>
            <person name="Beszteri B."/>
            <person name="Billiau K."/>
            <person name="Bonnet E."/>
            <person name="Bothwell J.H."/>
            <person name="Bowler C."/>
            <person name="Boyen C."/>
            <person name="Brownlee C."/>
            <person name="Carrano C.J."/>
            <person name="Charrier B."/>
            <person name="Cho G.Y."/>
            <person name="Coelho S.M."/>
            <person name="Collen J."/>
            <person name="Corre E."/>
            <person name="Da Silva C."/>
            <person name="Delage L."/>
            <person name="Delaroque N."/>
            <person name="Dittami S.M."/>
            <person name="Doulbeau S."/>
            <person name="Elias M."/>
            <person name="Farnham G."/>
            <person name="Gachon C.M."/>
            <person name="Gschloessl B."/>
            <person name="Heesch S."/>
            <person name="Jabbari K."/>
            <person name="Jubin C."/>
            <person name="Kawai H."/>
            <person name="Kimura K."/>
            <person name="Kloareg B."/>
            <person name="Kupper F.C."/>
            <person name="Lang D."/>
            <person name="Le Bail A."/>
            <person name="Leblanc C."/>
            <person name="Lerouge P."/>
            <person name="Lohr M."/>
            <person name="Lopez P.J."/>
            <person name="Martens C."/>
            <person name="Maumus F."/>
            <person name="Michel G."/>
            <person name="Miranda-Saavedra D."/>
            <person name="Morales J."/>
            <person name="Moreau H."/>
            <person name="Motomura T."/>
            <person name="Nagasato C."/>
            <person name="Napoli C.A."/>
            <person name="Nelson D.R."/>
            <person name="Nyvall-Collen P."/>
            <person name="Peters A.F."/>
            <person name="Pommier C."/>
            <person name="Potin P."/>
            <person name="Poulain J."/>
            <person name="Quesneville H."/>
            <person name="Read B."/>
            <person name="Rensing S.A."/>
            <person name="Ritter A."/>
            <person name="Rousvoal S."/>
            <person name="Samanta M."/>
            <person name="Samson G."/>
            <person name="Schroeder D.C."/>
            <person name="Segurens B."/>
            <person name="Strittmatter M."/>
            <person name="Tonon T."/>
            <person name="Tregear J.W."/>
            <person name="Valentin K."/>
            <person name="von Dassow P."/>
            <person name="Yamagishi T."/>
            <person name="Van de Peer Y."/>
            <person name="Wincker P."/>
        </authorList>
    </citation>
    <scope>NUCLEOTIDE SEQUENCE [LARGE SCALE GENOMIC DNA]</scope>
    <source>
        <strain evidence="6">Ec32 / CCAP1310/4</strain>
    </source>
</reference>
<dbReference type="AlphaFoldDB" id="D8LKB8"/>
<evidence type="ECO:0000256" key="1">
    <source>
        <dbReference type="ARBA" id="ARBA00022603"/>
    </source>
</evidence>
<dbReference type="InterPro" id="IPR013216">
    <property type="entry name" value="Methyltransf_11"/>
</dbReference>
<dbReference type="EMBL" id="FN649727">
    <property type="protein sequence ID" value="CBN76063.1"/>
    <property type="molecule type" value="Genomic_DNA"/>
</dbReference>
<dbReference type="GO" id="GO:0005739">
    <property type="term" value="C:mitochondrion"/>
    <property type="evidence" value="ECO:0007669"/>
    <property type="project" value="TreeGrafter"/>
</dbReference>
<name>D8LKB8_ECTSI</name>
<feature type="region of interest" description="Disordered" evidence="3">
    <location>
        <begin position="336"/>
        <end position="365"/>
    </location>
</feature>
<evidence type="ECO:0000256" key="2">
    <source>
        <dbReference type="ARBA" id="ARBA00022679"/>
    </source>
</evidence>
<keyword evidence="2" id="KW-0808">Transferase</keyword>
<dbReference type="Pfam" id="PF08241">
    <property type="entry name" value="Methyltransf_11"/>
    <property type="match status" value="1"/>
</dbReference>
<dbReference type="GO" id="GO:0008757">
    <property type="term" value="F:S-adenosylmethionine-dependent methyltransferase activity"/>
    <property type="evidence" value="ECO:0007669"/>
    <property type="project" value="InterPro"/>
</dbReference>
<accession>D8LKB8</accession>
<feature type="domain" description="Methyltransferase type 11" evidence="4">
    <location>
        <begin position="117"/>
        <end position="209"/>
    </location>
</feature>
<dbReference type="PANTHER" id="PTHR13090:SF1">
    <property type="entry name" value="ARGININE-HYDROXYLASE NDUFAF5, MITOCHONDRIAL"/>
    <property type="match status" value="1"/>
</dbReference>
<evidence type="ECO:0000259" key="4">
    <source>
        <dbReference type="Pfam" id="PF08241"/>
    </source>
</evidence>
<dbReference type="InterPro" id="IPR029063">
    <property type="entry name" value="SAM-dependent_MTases_sf"/>
</dbReference>
<dbReference type="OrthoDB" id="16816at2759"/>
<keyword evidence="1" id="KW-0489">Methyltransferase</keyword>
<dbReference type="GO" id="GO:0032981">
    <property type="term" value="P:mitochondrial respiratory chain complex I assembly"/>
    <property type="evidence" value="ECO:0007669"/>
    <property type="project" value="TreeGrafter"/>
</dbReference>
<dbReference type="eggNOG" id="KOG2940">
    <property type="taxonomic scope" value="Eukaryota"/>
</dbReference>
<organism evidence="5 6">
    <name type="scientific">Ectocarpus siliculosus</name>
    <name type="common">Brown alga</name>
    <name type="synonym">Conferva siliculosa</name>
    <dbReference type="NCBI Taxonomy" id="2880"/>
    <lineage>
        <taxon>Eukaryota</taxon>
        <taxon>Sar</taxon>
        <taxon>Stramenopiles</taxon>
        <taxon>Ochrophyta</taxon>
        <taxon>PX clade</taxon>
        <taxon>Phaeophyceae</taxon>
        <taxon>Ectocarpales</taxon>
        <taxon>Ectocarpaceae</taxon>
        <taxon>Ectocarpus</taxon>
    </lineage>
</organism>
<dbReference type="OMA" id="YEVVYGH"/>
<dbReference type="Proteomes" id="UP000002630">
    <property type="component" value="Linkage Group LG02"/>
</dbReference>
<dbReference type="InParanoid" id="D8LKB8"/>
<dbReference type="PANTHER" id="PTHR13090">
    <property type="entry name" value="ARGININE-HYDROXYLASE NDUFAF5, MITOCHONDRIAL"/>
    <property type="match status" value="1"/>
</dbReference>
<dbReference type="InterPro" id="IPR050602">
    <property type="entry name" value="Malonyl-ACP_OMT"/>
</dbReference>
<keyword evidence="6" id="KW-1185">Reference proteome</keyword>
<dbReference type="SUPFAM" id="SSF53335">
    <property type="entry name" value="S-adenosyl-L-methionine-dependent methyltransferases"/>
    <property type="match status" value="1"/>
</dbReference>
<dbReference type="Gene3D" id="3.40.50.150">
    <property type="entry name" value="Vaccinia Virus protein VP39"/>
    <property type="match status" value="1"/>
</dbReference>
<sequence length="365" mass="39035">MISRRVIAARPWQHHLGKGRACRPFAGSGGGGDGTPAVKVFDRTAKRRQRDRAAAADWEGEFDYLREHIARVLVDRIEDISREFPRALDVGAHAGHIYNAICEKPGLNGKGGVGGVEHLTQCDISEKALLRGASSSRSRQEESRGGAAAGEEGSVEVGTCCVVADEEFLPFAPASFDLVLSNLALHWVNDLPGALGQIKQVLKPDGAFIGAMLGGSTLTELRSCLLLAEQEREGGQSIHTSPSAHVADCGSLLQSAGFSLPTVDQDTVRVGYPNAFVLMEHLQGMGESNAAVNTRPRVSRETMLAAAAAYQELYGEDDGTVQATFQVVYMIGWAPHESQPQPKRRGSGQARIGDVTVTQSEPPEV</sequence>
<dbReference type="GO" id="GO:0032259">
    <property type="term" value="P:methylation"/>
    <property type="evidence" value="ECO:0007669"/>
    <property type="project" value="UniProtKB-KW"/>
</dbReference>
<dbReference type="STRING" id="2880.D8LKB8"/>
<gene>
    <name evidence="5" type="ORF">Esi_0292_0030</name>
</gene>
<protein>
    <recommendedName>
        <fullName evidence="4">Methyltransferase type 11 domain-containing protein</fullName>
    </recommendedName>
</protein>
<proteinExistence type="predicted"/>